<sequence length="364" mass="42010">MAQNPFEVLPSEILDSIVDLVVSEYDPYSLEYHLVCLRRRDLLRIAYSCKCLCFPSLRKFWANIFDGSFHMSALEVLLVSLPRDVKQSLGIYALVPETTFMEYCQCIRSVSLEALFSNIHRWLEKHQSRGSLIYNTLEMRREVARELLRQFKTCTKPIEKLRCVGFHQNPAWIINYQLVLEPEFAQWIGKITILVIRGPFNSVALINGLARNCKNISKLVFSFYCFGTDHFAEIMQAALRLINIQPKLKCLVWNGTYGMQNISGDDPSPVLEILPKHAGTLTCLRFEQMDFSLIQSLENLAACYNLESLTFERCRNISYQAVQPMNQGLERLREIRLLECQDFDPMETFANERGILVLPPGVIF</sequence>
<protein>
    <submittedName>
        <fullName evidence="1">2106_t:CDS:1</fullName>
    </submittedName>
</protein>
<proteinExistence type="predicted"/>
<reference evidence="1" key="1">
    <citation type="submission" date="2021-06" db="EMBL/GenBank/DDBJ databases">
        <authorList>
            <person name="Kallberg Y."/>
            <person name="Tangrot J."/>
            <person name="Rosling A."/>
        </authorList>
    </citation>
    <scope>NUCLEOTIDE SEQUENCE</scope>
    <source>
        <strain evidence="1">BR232B</strain>
    </source>
</reference>
<dbReference type="Proteomes" id="UP000789739">
    <property type="component" value="Unassembled WGS sequence"/>
</dbReference>
<dbReference type="AlphaFoldDB" id="A0A9N9GP37"/>
<evidence type="ECO:0000313" key="1">
    <source>
        <dbReference type="EMBL" id="CAG8624544.1"/>
    </source>
</evidence>
<name>A0A9N9GP37_9GLOM</name>
<keyword evidence="2" id="KW-1185">Reference proteome</keyword>
<organism evidence="1 2">
    <name type="scientific">Paraglomus brasilianum</name>
    <dbReference type="NCBI Taxonomy" id="144538"/>
    <lineage>
        <taxon>Eukaryota</taxon>
        <taxon>Fungi</taxon>
        <taxon>Fungi incertae sedis</taxon>
        <taxon>Mucoromycota</taxon>
        <taxon>Glomeromycotina</taxon>
        <taxon>Glomeromycetes</taxon>
        <taxon>Paraglomerales</taxon>
        <taxon>Paraglomeraceae</taxon>
        <taxon>Paraglomus</taxon>
    </lineage>
</organism>
<dbReference type="OrthoDB" id="10291388at2759"/>
<dbReference type="InterPro" id="IPR032675">
    <property type="entry name" value="LRR_dom_sf"/>
</dbReference>
<dbReference type="Gene3D" id="3.80.10.10">
    <property type="entry name" value="Ribonuclease Inhibitor"/>
    <property type="match status" value="1"/>
</dbReference>
<accession>A0A9N9GP37</accession>
<dbReference type="SUPFAM" id="SSF52047">
    <property type="entry name" value="RNI-like"/>
    <property type="match status" value="1"/>
</dbReference>
<dbReference type="EMBL" id="CAJVPI010001729">
    <property type="protein sequence ID" value="CAG8624544.1"/>
    <property type="molecule type" value="Genomic_DNA"/>
</dbReference>
<gene>
    <name evidence="1" type="ORF">PBRASI_LOCUS8899</name>
</gene>
<evidence type="ECO:0000313" key="2">
    <source>
        <dbReference type="Proteomes" id="UP000789739"/>
    </source>
</evidence>
<comment type="caution">
    <text evidence="1">The sequence shown here is derived from an EMBL/GenBank/DDBJ whole genome shotgun (WGS) entry which is preliminary data.</text>
</comment>